<evidence type="ECO:0000259" key="12">
    <source>
        <dbReference type="SMART" id="SM00245"/>
    </source>
</evidence>
<proteinExistence type="inferred from homology"/>
<keyword evidence="14" id="KW-1185">Reference proteome</keyword>
<sequence length="1105" mass="119872">MKAGLIAALVLLLCTPPLYAETAYTRGPSLHGDTLVFTAEGDLWRVALAGGTAQRLTTNAALESDAALSPDGRQVAFVASYDASPEVYVMALAGGAPKRLSFDGASVHVVGWTPTGEVLYSSTAVTGPGSSVVLRSVEPATLAQHALPFADANQATIDAASGTVYFTRFGLQITGDHVRGYHGGAMAQLWRAPLDGSAEATRLAPQVKASLRSPMWWNGRLYHLSDEGGSDNLWSMDANGGDRRALTSHTEFDVIAPQLDAGRIVYQYGADIRSIDIASGEDRVVPIDLVSDFEQRRTRWLEKPLDYLEDFALAADGSRVALTARGAVTLAATDARRRIDLAVPAAARARSAVPGVDGKSVFAISDIGGHEEIWRFPADGSGPGEALTRDSDARRWHLYPSPDGKSLAFDDKKARLFVLDLATRKLRQLDQGHFGGDDTYASVRWSADSRTLAVARPDSREGRAQVVLLASDGSRKAVVTSDRYESSSAAFSRDGKWLYFLSNRDFVATPRSPWGDRNMGPTFDRRTRIYALALQAGKRFPFQPADELAPPDKKAGKDKDDAAVGKGKGKGATPDSKPALPAIAWDGLEQRLYEVPVAAGNYSVLGVDDKRLYFLDQDAGAEAHPNLMSLAIGNDGDEAETFARDVRSYQLSADASKIAFMKWKDKGAGDIFIVDAAAKAPDKLDKLKLRAADWRLAIDPPAEWRQMFVDAWRMHREFSFDPAMRGVDWDKVRARYEPLLARVADRHELDDLIGQMTAELGILHSQVRGGEMRKDDEVATPAALGADFVGVDGGLRIAHIYRTDPELPNARAPLAKPGVDAREGDLLTAVNGKPVGNAAELADALANQAGKQVLLDLVRDGQRRQTVAVAIDSRGEAGLRYGDWEQARRERVLERGKGRIGYLHLRAMGGNDVADFAREFYTNAWRDGLVIDVRRNNGGNIDSWIIEKLLRRTWAFWTSPESPPGFNMQQSFRGHLVVLIDERTYSDGETFAAGIKALGLAPLIGQRTAGAGIWLSGRNALVDGGIARIAEFPQFSVANGRWLIEGHGVSPDIAVVNAPLATYNGEDAQLDAALGWLEDKLAREPVRSVAPEPLPARGTPGWDMQ</sequence>
<dbReference type="Gene3D" id="2.30.42.10">
    <property type="match status" value="1"/>
</dbReference>
<feature type="chain" id="PRO_5011676459" description="Tricorn protease homolog" evidence="11">
    <location>
        <begin position="21"/>
        <end position="1105"/>
    </location>
</feature>
<accession>A0A1I4ZZX1</accession>
<dbReference type="PANTHER" id="PTHR43253:SF1">
    <property type="entry name" value="TRICORN PROTEASE HOMOLOG 2-RELATED"/>
    <property type="match status" value="1"/>
</dbReference>
<keyword evidence="6 7" id="KW-0720">Serine protease</keyword>
<evidence type="ECO:0000256" key="9">
    <source>
        <dbReference type="PIRSR" id="PIRSR036421-3"/>
    </source>
</evidence>
<protein>
    <recommendedName>
        <fullName evidence="7">Tricorn protease homolog</fullName>
        <ecNumber evidence="7">3.4.21.-</ecNumber>
    </recommendedName>
</protein>
<dbReference type="Proteomes" id="UP000198575">
    <property type="component" value="Unassembled WGS sequence"/>
</dbReference>
<dbReference type="InterPro" id="IPR029045">
    <property type="entry name" value="ClpP/crotonase-like_dom_sf"/>
</dbReference>
<dbReference type="PIRSF" id="PIRSF036421">
    <property type="entry name" value="Tricorn_protease"/>
    <property type="match status" value="1"/>
</dbReference>
<dbReference type="SUPFAM" id="SSF82171">
    <property type="entry name" value="DPP6 N-terminal domain-like"/>
    <property type="match status" value="1"/>
</dbReference>
<dbReference type="InterPro" id="IPR028204">
    <property type="entry name" value="Tricorn_C1"/>
</dbReference>
<dbReference type="GO" id="GO:0005737">
    <property type="term" value="C:cytoplasm"/>
    <property type="evidence" value="ECO:0007669"/>
    <property type="project" value="UniProtKB-SubCell"/>
</dbReference>
<dbReference type="PANTHER" id="PTHR43253">
    <property type="entry name" value="TRICORN PROTEASE HOMOLOG 2-RELATED"/>
    <property type="match status" value="1"/>
</dbReference>
<dbReference type="RefSeq" id="WP_092409934.1">
    <property type="nucleotide sequence ID" value="NZ_FOVF01000030.1"/>
</dbReference>
<dbReference type="CDD" id="cd07562">
    <property type="entry name" value="Peptidase_S41_TRI"/>
    <property type="match status" value="1"/>
</dbReference>
<evidence type="ECO:0000256" key="2">
    <source>
        <dbReference type="ARBA" id="ARBA00008524"/>
    </source>
</evidence>
<dbReference type="SUPFAM" id="SSF52096">
    <property type="entry name" value="ClpP/crotonase"/>
    <property type="match status" value="1"/>
</dbReference>
<comment type="similarity">
    <text evidence="2 7">Belongs to the peptidase S41B family.</text>
</comment>
<dbReference type="Gene3D" id="3.90.226.10">
    <property type="entry name" value="2-enoyl-CoA Hydratase, Chain A, domain 1"/>
    <property type="match status" value="1"/>
</dbReference>
<gene>
    <name evidence="13" type="ORF">SAMN05216289_13046</name>
</gene>
<evidence type="ECO:0000256" key="5">
    <source>
        <dbReference type="ARBA" id="ARBA00022801"/>
    </source>
</evidence>
<feature type="active site" description="Nucleophile" evidence="8">
    <location>
        <position position="986"/>
    </location>
</feature>
<feature type="active site" description="Charge relay system" evidence="8">
    <location>
        <position position="764"/>
    </location>
</feature>
<dbReference type="GO" id="GO:0008236">
    <property type="term" value="F:serine-type peptidase activity"/>
    <property type="evidence" value="ECO:0007669"/>
    <property type="project" value="UniProtKB-UniRule"/>
</dbReference>
<dbReference type="OrthoDB" id="9758793at2"/>
<evidence type="ECO:0000256" key="1">
    <source>
        <dbReference type="ARBA" id="ARBA00004496"/>
    </source>
</evidence>
<evidence type="ECO:0000256" key="4">
    <source>
        <dbReference type="ARBA" id="ARBA00022670"/>
    </source>
</evidence>
<dbReference type="EC" id="3.4.21.-" evidence="7"/>
<keyword evidence="3 7" id="KW-0963">Cytoplasm</keyword>
<dbReference type="Pfam" id="PF26549">
    <property type="entry name" value="Tricorn_N"/>
    <property type="match status" value="1"/>
</dbReference>
<name>A0A1I4ZZX1_9GAMM</name>
<evidence type="ECO:0000256" key="10">
    <source>
        <dbReference type="SAM" id="MobiDB-lite"/>
    </source>
</evidence>
<dbReference type="InterPro" id="IPR036034">
    <property type="entry name" value="PDZ_sf"/>
</dbReference>
<evidence type="ECO:0000256" key="11">
    <source>
        <dbReference type="SAM" id="SignalP"/>
    </source>
</evidence>
<comment type="function">
    <text evidence="7">Degrades oligopeptides.</text>
</comment>
<feature type="region of interest" description="Disordered" evidence="10">
    <location>
        <begin position="543"/>
        <end position="576"/>
    </location>
</feature>
<dbReference type="STRING" id="578942.SAMN05216289_13046"/>
<dbReference type="SMART" id="SM00245">
    <property type="entry name" value="TSPc"/>
    <property type="match status" value="1"/>
</dbReference>
<evidence type="ECO:0000313" key="13">
    <source>
        <dbReference type="EMBL" id="SFN55589.1"/>
    </source>
</evidence>
<evidence type="ECO:0000256" key="3">
    <source>
        <dbReference type="ARBA" id="ARBA00022490"/>
    </source>
</evidence>
<keyword evidence="5 7" id="KW-0378">Hydrolase</keyword>
<dbReference type="Gene3D" id="2.130.10.10">
    <property type="entry name" value="YVTN repeat-like/Quinoprotein amine dehydrogenase"/>
    <property type="match status" value="1"/>
</dbReference>
<dbReference type="EMBL" id="FOVF01000030">
    <property type="protein sequence ID" value="SFN55589.1"/>
    <property type="molecule type" value="Genomic_DNA"/>
</dbReference>
<dbReference type="Pfam" id="PF14684">
    <property type="entry name" value="Tricorn_C1"/>
    <property type="match status" value="1"/>
</dbReference>
<dbReference type="InterPro" id="IPR015943">
    <property type="entry name" value="WD40/YVTN_repeat-like_dom_sf"/>
</dbReference>
<dbReference type="GO" id="GO:0006508">
    <property type="term" value="P:proteolysis"/>
    <property type="evidence" value="ECO:0007669"/>
    <property type="project" value="UniProtKB-UniRule"/>
</dbReference>
<dbReference type="Pfam" id="PF03572">
    <property type="entry name" value="Peptidase_S41"/>
    <property type="match status" value="1"/>
</dbReference>
<dbReference type="Gene3D" id="3.30.750.44">
    <property type="match status" value="1"/>
</dbReference>
<keyword evidence="11" id="KW-0732">Signal</keyword>
<dbReference type="SUPFAM" id="SSF50156">
    <property type="entry name" value="PDZ domain-like"/>
    <property type="match status" value="1"/>
</dbReference>
<evidence type="ECO:0000256" key="8">
    <source>
        <dbReference type="PIRSR" id="PIRSR036421-1"/>
    </source>
</evidence>
<dbReference type="SUPFAM" id="SSF69304">
    <property type="entry name" value="Tricorn protease N-terminal domain"/>
    <property type="match status" value="1"/>
</dbReference>
<comment type="subcellular location">
    <subcellularLocation>
        <location evidence="1 7">Cytoplasm</location>
    </subcellularLocation>
</comment>
<dbReference type="InterPro" id="IPR005151">
    <property type="entry name" value="Tail-specific_protease"/>
</dbReference>
<dbReference type="Gene3D" id="2.120.10.60">
    <property type="entry name" value="Tricorn protease N-terminal domain"/>
    <property type="match status" value="1"/>
</dbReference>
<dbReference type="Pfam" id="PF26550">
    <property type="entry name" value="Tricorn_2nd"/>
    <property type="match status" value="1"/>
</dbReference>
<dbReference type="Pfam" id="PF14685">
    <property type="entry name" value="PDZ_Tricorn"/>
    <property type="match status" value="1"/>
</dbReference>
<dbReference type="AlphaFoldDB" id="A0A1I4ZZX1"/>
<organism evidence="13 14">
    <name type="scientific">Dokdonella immobilis</name>
    <dbReference type="NCBI Taxonomy" id="578942"/>
    <lineage>
        <taxon>Bacteria</taxon>
        <taxon>Pseudomonadati</taxon>
        <taxon>Pseudomonadota</taxon>
        <taxon>Gammaproteobacteria</taxon>
        <taxon>Lysobacterales</taxon>
        <taxon>Rhodanobacteraceae</taxon>
        <taxon>Dokdonella</taxon>
    </lineage>
</organism>
<feature type="signal peptide" evidence="11">
    <location>
        <begin position="1"/>
        <end position="20"/>
    </location>
</feature>
<evidence type="ECO:0000256" key="6">
    <source>
        <dbReference type="ARBA" id="ARBA00022825"/>
    </source>
</evidence>
<dbReference type="InterPro" id="IPR029414">
    <property type="entry name" value="Tricorn_PDZ"/>
</dbReference>
<feature type="domain" description="Tail specific protease" evidence="12">
    <location>
        <begin position="850"/>
        <end position="1056"/>
    </location>
</feature>
<dbReference type="InterPro" id="IPR012393">
    <property type="entry name" value="Tricorn_protease"/>
</dbReference>
<feature type="active site" description="Charge relay system" evidence="8">
    <location>
        <position position="1045"/>
    </location>
</feature>
<evidence type="ECO:0000256" key="7">
    <source>
        <dbReference type="PIRNR" id="PIRNR036421"/>
    </source>
</evidence>
<keyword evidence="4 7" id="KW-0645">Protease</keyword>
<evidence type="ECO:0000313" key="14">
    <source>
        <dbReference type="Proteomes" id="UP000198575"/>
    </source>
</evidence>
<feature type="site" description="Transition state stabilizer; via amide nitrogen" evidence="9">
    <location>
        <position position="987"/>
    </location>
</feature>
<feature type="compositionally biased region" description="Basic and acidic residues" evidence="10">
    <location>
        <begin position="550"/>
        <end position="563"/>
    </location>
</feature>
<reference evidence="13 14" key="1">
    <citation type="submission" date="2016-10" db="EMBL/GenBank/DDBJ databases">
        <authorList>
            <person name="de Groot N.N."/>
        </authorList>
    </citation>
    <scope>NUCLEOTIDE SEQUENCE [LARGE SCALE GENOMIC DNA]</scope>
    <source>
        <strain evidence="13 14">CGMCC 1.7659</strain>
    </source>
</reference>